<feature type="compositionally biased region" description="Pro residues" evidence="1">
    <location>
        <begin position="379"/>
        <end position="389"/>
    </location>
</feature>
<feature type="compositionally biased region" description="Basic and acidic residues" evidence="1">
    <location>
        <begin position="52"/>
        <end position="68"/>
    </location>
</feature>
<proteinExistence type="predicted"/>
<reference evidence="2" key="1">
    <citation type="journal article" date="2021" name="Sci. Adv.">
        <title>The American lobster genome reveals insights on longevity, neural, and immune adaptations.</title>
        <authorList>
            <person name="Polinski J.M."/>
            <person name="Zimin A.V."/>
            <person name="Clark K.F."/>
            <person name="Kohn A.B."/>
            <person name="Sadowski N."/>
            <person name="Timp W."/>
            <person name="Ptitsyn A."/>
            <person name="Khanna P."/>
            <person name="Romanova D.Y."/>
            <person name="Williams P."/>
            <person name="Greenwood S.J."/>
            <person name="Moroz L.L."/>
            <person name="Walt D.R."/>
            <person name="Bodnar A.G."/>
        </authorList>
    </citation>
    <scope>NUCLEOTIDE SEQUENCE</scope>
    <source>
        <strain evidence="2">GMGI-L3</strain>
    </source>
</reference>
<comment type="caution">
    <text evidence="2">The sequence shown here is derived from an EMBL/GenBank/DDBJ whole genome shotgun (WGS) entry which is preliminary data.</text>
</comment>
<protein>
    <submittedName>
        <fullName evidence="2">Uncharacterized protein</fullName>
    </submittedName>
</protein>
<dbReference type="Proteomes" id="UP000747542">
    <property type="component" value="Unassembled WGS sequence"/>
</dbReference>
<sequence>MSEEEKEKEKRGVWRLWAWGRKGRRRYTLRDVQSEEDVCLYKDPVPVLKKGYTSDDHLLDQRRPHAQSDDDEGESEDPDRALSIWESLAWRDDSQDSEDVSTDKDITESEVETTESESEEVKKDGGAVQTIVERLRACGAGHGRAGNLNWPNIDTWTSHDLKQFLINKAQLELGGPYDNDSVNSIEMKSYVHNNCNTLASRQVSPAPAIPTPPGATPRPVPLRPRGRGRTVASALLRRGGRARKTNQRSSMQLEHVMRDLSPPPPRPRLWSLPAIIVTTFDNPLKTPSPPGFSNSLSNSMNYLTVPNAHTYRPRQDTEDTQSEPCSTMDAIMPCVDSDKKTVPGGLASATKLGSIMDLWSGQWQVQEDREASDGRPYPSGSPPPDPRPQANPEYLQYEESFVSVALLSLLQVIGTITHYCRC</sequence>
<dbReference type="EMBL" id="JAHLQT010005701">
    <property type="protein sequence ID" value="KAG7175511.1"/>
    <property type="molecule type" value="Genomic_DNA"/>
</dbReference>
<keyword evidence="3" id="KW-1185">Reference proteome</keyword>
<feature type="region of interest" description="Disordered" evidence="1">
    <location>
        <begin position="204"/>
        <end position="227"/>
    </location>
</feature>
<gene>
    <name evidence="2" type="ORF">Hamer_G022047</name>
</gene>
<organism evidence="2 3">
    <name type="scientific">Homarus americanus</name>
    <name type="common">American lobster</name>
    <dbReference type="NCBI Taxonomy" id="6706"/>
    <lineage>
        <taxon>Eukaryota</taxon>
        <taxon>Metazoa</taxon>
        <taxon>Ecdysozoa</taxon>
        <taxon>Arthropoda</taxon>
        <taxon>Crustacea</taxon>
        <taxon>Multicrustacea</taxon>
        <taxon>Malacostraca</taxon>
        <taxon>Eumalacostraca</taxon>
        <taxon>Eucarida</taxon>
        <taxon>Decapoda</taxon>
        <taxon>Pleocyemata</taxon>
        <taxon>Astacidea</taxon>
        <taxon>Nephropoidea</taxon>
        <taxon>Nephropidae</taxon>
        <taxon>Homarus</taxon>
    </lineage>
</organism>
<feature type="compositionally biased region" description="Acidic residues" evidence="1">
    <location>
        <begin position="108"/>
        <end position="118"/>
    </location>
</feature>
<evidence type="ECO:0000313" key="3">
    <source>
        <dbReference type="Proteomes" id="UP000747542"/>
    </source>
</evidence>
<feature type="region of interest" description="Disordered" evidence="1">
    <location>
        <begin position="364"/>
        <end position="392"/>
    </location>
</feature>
<evidence type="ECO:0000313" key="2">
    <source>
        <dbReference type="EMBL" id="KAG7175511.1"/>
    </source>
</evidence>
<feature type="region of interest" description="Disordered" evidence="1">
    <location>
        <begin position="51"/>
        <end position="125"/>
    </location>
</feature>
<feature type="compositionally biased region" description="Pro residues" evidence="1">
    <location>
        <begin position="207"/>
        <end position="222"/>
    </location>
</feature>
<evidence type="ECO:0000256" key="1">
    <source>
        <dbReference type="SAM" id="MobiDB-lite"/>
    </source>
</evidence>
<dbReference type="AlphaFoldDB" id="A0A8J5N9B5"/>
<accession>A0A8J5N9B5</accession>
<name>A0A8J5N9B5_HOMAM</name>